<reference evidence="1 2" key="1">
    <citation type="journal article" date="2022" name="New Phytol.">
        <title>Ecological generalism drives hyperdiversity of secondary metabolite gene clusters in xylarialean endophytes.</title>
        <authorList>
            <person name="Franco M.E.E."/>
            <person name="Wisecaver J.H."/>
            <person name="Arnold A.E."/>
            <person name="Ju Y.M."/>
            <person name="Slot J.C."/>
            <person name="Ahrendt S."/>
            <person name="Moore L.P."/>
            <person name="Eastman K.E."/>
            <person name="Scott K."/>
            <person name="Konkel Z."/>
            <person name="Mondo S.J."/>
            <person name="Kuo A."/>
            <person name="Hayes R.D."/>
            <person name="Haridas S."/>
            <person name="Andreopoulos B."/>
            <person name="Riley R."/>
            <person name="LaButti K."/>
            <person name="Pangilinan J."/>
            <person name="Lipzen A."/>
            <person name="Amirebrahimi M."/>
            <person name="Yan J."/>
            <person name="Adam C."/>
            <person name="Keymanesh K."/>
            <person name="Ng V."/>
            <person name="Louie K."/>
            <person name="Northen T."/>
            <person name="Drula E."/>
            <person name="Henrissat B."/>
            <person name="Hsieh H.M."/>
            <person name="Youens-Clark K."/>
            <person name="Lutzoni F."/>
            <person name="Miadlikowska J."/>
            <person name="Eastwood D.C."/>
            <person name="Hamelin R.C."/>
            <person name="Grigoriev I.V."/>
            <person name="U'Ren J.M."/>
        </authorList>
    </citation>
    <scope>NUCLEOTIDE SEQUENCE [LARGE SCALE GENOMIC DNA]</scope>
    <source>
        <strain evidence="1 2">CBS 119005</strain>
    </source>
</reference>
<sequence>MTSGAYPEPDDDRGPVLIIIYIVQCSLALLFLALRLWARFSIHTLGLDDLFMTITGLFHALATAFVWAVSANGGYRHAYYLDPEQLMYVTRLNWLSQPYDIVAQGTGKVAICFLLLRLFSAISRWRKGMIWVVLILNSINCILTIVFTYVRCDDPAALWDPAVREKTYCWDANLQNATMLTVQSINCSFDFILAIIPITFIWRLRFPLLKRVGLILSLGGGFFSGICSAFKVRSLVSLSHHDDLPRSTFDLYVWASCEICVIILCGCIPTLMPLWDRLERNFRSLISKTQPSGTQAPRERCRKPTCMRREFTTELRGSVGRSDTLVSSLGAKAFGDESIDSRSACTQNPRSITPGQDERTSIQVIKSYQVDYSNPREV</sequence>
<evidence type="ECO:0000313" key="2">
    <source>
        <dbReference type="Proteomes" id="UP001497700"/>
    </source>
</evidence>
<name>A0ACB9ZD66_9PEZI</name>
<accession>A0ACB9ZD66</accession>
<organism evidence="1 2">
    <name type="scientific">Hypoxylon rubiginosum</name>
    <dbReference type="NCBI Taxonomy" id="110542"/>
    <lineage>
        <taxon>Eukaryota</taxon>
        <taxon>Fungi</taxon>
        <taxon>Dikarya</taxon>
        <taxon>Ascomycota</taxon>
        <taxon>Pezizomycotina</taxon>
        <taxon>Sordariomycetes</taxon>
        <taxon>Xylariomycetidae</taxon>
        <taxon>Xylariales</taxon>
        <taxon>Hypoxylaceae</taxon>
        <taxon>Hypoxylon</taxon>
    </lineage>
</organism>
<keyword evidence="2" id="KW-1185">Reference proteome</keyword>
<proteinExistence type="predicted"/>
<protein>
    <submittedName>
        <fullName evidence="1">Uncharacterized protein</fullName>
    </submittedName>
</protein>
<dbReference type="EMBL" id="MU393428">
    <property type="protein sequence ID" value="KAI4869662.1"/>
    <property type="molecule type" value="Genomic_DNA"/>
</dbReference>
<gene>
    <name evidence="1" type="ORF">F4820DRAFT_471251</name>
</gene>
<comment type="caution">
    <text evidence="1">The sequence shown here is derived from an EMBL/GenBank/DDBJ whole genome shotgun (WGS) entry which is preliminary data.</text>
</comment>
<evidence type="ECO:0000313" key="1">
    <source>
        <dbReference type="EMBL" id="KAI4869662.1"/>
    </source>
</evidence>
<dbReference type="Proteomes" id="UP001497700">
    <property type="component" value="Unassembled WGS sequence"/>
</dbReference>